<proteinExistence type="predicted"/>
<sequence>MCMNYIAHLHLAQHTKTSLVGNFLGDFIKGSALGDLPSDLQHGVRLHRQIDTYTDTHPRVLALKQQFPKSIRRYSGIVLDIYFDYLLMQHWQQFSAVNVKKHTLFNQFYHDLALLHQDISPHFTRVKTGLLRHQWLDDYEQLEACSRAMQTVEKRFTRPTEFAQRAMDFIHENSVALQQSFLHFYPDLLGHSALFASKLIK</sequence>
<dbReference type="PANTHER" id="PTHR38764">
    <property type="entry name" value="ACYL CARRIER PROTEIN PHOSPHODIESTERASE"/>
    <property type="match status" value="1"/>
</dbReference>
<evidence type="ECO:0000313" key="5">
    <source>
        <dbReference type="EMBL" id="QHJ12272.1"/>
    </source>
</evidence>
<name>A0A857JLP6_9ALTE</name>
<evidence type="ECO:0000313" key="6">
    <source>
        <dbReference type="Proteomes" id="UP000464524"/>
    </source>
</evidence>
<organism evidence="5 6">
    <name type="scientific">Paraglaciecola mesophila</name>
    <dbReference type="NCBI Taxonomy" id="197222"/>
    <lineage>
        <taxon>Bacteria</taxon>
        <taxon>Pseudomonadati</taxon>
        <taxon>Pseudomonadota</taxon>
        <taxon>Gammaproteobacteria</taxon>
        <taxon>Alteromonadales</taxon>
        <taxon>Alteromonadaceae</taxon>
        <taxon>Paraglaciecola</taxon>
    </lineage>
</organism>
<dbReference type="Proteomes" id="UP000464524">
    <property type="component" value="Chromosome"/>
</dbReference>
<dbReference type="GO" id="GO:0006633">
    <property type="term" value="P:fatty acid biosynthetic process"/>
    <property type="evidence" value="ECO:0007669"/>
    <property type="project" value="UniProtKB-KW"/>
</dbReference>
<protein>
    <submittedName>
        <fullName evidence="5">Acyl carrier protein phosphodiesterase</fullName>
        <ecNumber evidence="5">3.1.4.14</ecNumber>
    </submittedName>
</protein>
<accession>A0A857JLP6</accession>
<dbReference type="GO" id="GO:0008770">
    <property type="term" value="F:[acyl-carrier-protein] phosphodiesterase activity"/>
    <property type="evidence" value="ECO:0007669"/>
    <property type="project" value="UniProtKB-EC"/>
</dbReference>
<dbReference type="Pfam" id="PF04336">
    <property type="entry name" value="ACP_PD"/>
    <property type="match status" value="1"/>
</dbReference>
<keyword evidence="4" id="KW-0275">Fatty acid biosynthesis</keyword>
<keyword evidence="4" id="KW-0276">Fatty acid metabolism</keyword>
<gene>
    <name evidence="5" type="ORF">FX988_02523</name>
</gene>
<dbReference type="PANTHER" id="PTHR38764:SF1">
    <property type="entry name" value="ACYL CARRIER PROTEIN PHOSPHODIESTERASE"/>
    <property type="match status" value="1"/>
</dbReference>
<reference evidence="5 6" key="1">
    <citation type="submission" date="2019-12" db="EMBL/GenBank/DDBJ databases">
        <title>Genome sequencing and assembly of endphytes of Porphyra tenera.</title>
        <authorList>
            <person name="Park J.M."/>
            <person name="Shin R."/>
            <person name="Jo S.H."/>
        </authorList>
    </citation>
    <scope>NUCLEOTIDE SEQUENCE [LARGE SCALE GENOMIC DNA]</scope>
    <source>
        <strain evidence="5 6">GPM4</strain>
    </source>
</reference>
<keyword evidence="3" id="KW-0443">Lipid metabolism</keyword>
<evidence type="ECO:0000256" key="3">
    <source>
        <dbReference type="ARBA" id="ARBA00023098"/>
    </source>
</evidence>
<keyword evidence="2 5" id="KW-0378">Hydrolase</keyword>
<keyword evidence="6" id="KW-1185">Reference proteome</keyword>
<keyword evidence="1" id="KW-0444">Lipid biosynthesis</keyword>
<dbReference type="AlphaFoldDB" id="A0A857JLP6"/>
<dbReference type="InterPro" id="IPR007431">
    <property type="entry name" value="ACP_PD"/>
</dbReference>
<evidence type="ECO:0000256" key="2">
    <source>
        <dbReference type="ARBA" id="ARBA00022801"/>
    </source>
</evidence>
<dbReference type="EC" id="3.1.4.14" evidence="5"/>
<dbReference type="EMBL" id="CP047656">
    <property type="protein sequence ID" value="QHJ12272.1"/>
    <property type="molecule type" value="Genomic_DNA"/>
</dbReference>
<evidence type="ECO:0000256" key="4">
    <source>
        <dbReference type="ARBA" id="ARBA00023160"/>
    </source>
</evidence>
<dbReference type="PIRSF" id="PIRSF011489">
    <property type="entry name" value="DUF479"/>
    <property type="match status" value="1"/>
</dbReference>
<dbReference type="KEGG" id="pmes:FX988_02523"/>
<evidence type="ECO:0000256" key="1">
    <source>
        <dbReference type="ARBA" id="ARBA00022516"/>
    </source>
</evidence>